<dbReference type="SUPFAM" id="SSF143011">
    <property type="entry name" value="RelE-like"/>
    <property type="match status" value="1"/>
</dbReference>
<dbReference type="Gene3D" id="3.30.2310.20">
    <property type="entry name" value="RelE-like"/>
    <property type="match status" value="1"/>
</dbReference>
<dbReference type="InterPro" id="IPR035093">
    <property type="entry name" value="RelE/ParE_toxin_dom_sf"/>
</dbReference>
<sequence length="90" mass="10735">MYKLELTQTAVKNIQEFNNAEQQLISKKLLYLEENFDALKSSKKITELKGTGYNHYRFVIARRIRAIFELQNDKLILLILKIGRRKDIYE</sequence>
<dbReference type="AlphaFoldDB" id="A0A0S4XMY8"/>
<evidence type="ECO:0000313" key="1">
    <source>
        <dbReference type="EMBL" id="CUV65674.1"/>
    </source>
</evidence>
<reference evidence="1" key="1">
    <citation type="submission" date="2015-11" db="EMBL/GenBank/DDBJ databases">
        <authorList>
            <person name="Zhang Y."/>
            <person name="Guo Z."/>
        </authorList>
    </citation>
    <scope>NUCLEOTIDE SEQUENCE</scope>
    <source>
        <strain evidence="1">BN30871</strain>
    </source>
</reference>
<organism evidence="1">
    <name type="scientific">Sulfurovum sp. enrichment culture clone C5</name>
    <dbReference type="NCBI Taxonomy" id="497650"/>
    <lineage>
        <taxon>Bacteria</taxon>
        <taxon>Pseudomonadati</taxon>
        <taxon>Campylobacterota</taxon>
        <taxon>Epsilonproteobacteria</taxon>
        <taxon>Campylobacterales</taxon>
        <taxon>Sulfurovaceae</taxon>
        <taxon>Sulfurovum</taxon>
        <taxon>environmental samples</taxon>
    </lineage>
</organism>
<name>A0A0S4XMY8_9BACT</name>
<dbReference type="EMBL" id="FAXN01000042">
    <property type="protein sequence ID" value="CUV65674.1"/>
    <property type="molecule type" value="Genomic_DNA"/>
</dbReference>
<accession>A0A0S4XMY8</accession>
<gene>
    <name evidence="1" type="ORF">BN3087_410005</name>
</gene>
<protein>
    <submittedName>
        <fullName evidence="1">Putative plasmid stabilization system</fullName>
    </submittedName>
</protein>
<proteinExistence type="predicted"/>